<gene>
    <name evidence="5" type="ORF">H9791_06525</name>
</gene>
<comment type="caution">
    <text evidence="5">The sequence shown here is derived from an EMBL/GenBank/DDBJ whole genome shotgun (WGS) entry which is preliminary data.</text>
</comment>
<reference evidence="5" key="2">
    <citation type="submission" date="2021-04" db="EMBL/GenBank/DDBJ databases">
        <authorList>
            <person name="Gilroy R."/>
        </authorList>
    </citation>
    <scope>NUCLEOTIDE SEQUENCE</scope>
    <source>
        <strain evidence="5">B3-3758</strain>
    </source>
</reference>
<dbReference type="Gene3D" id="2.160.10.10">
    <property type="entry name" value="Hexapeptide repeat proteins"/>
    <property type="match status" value="1"/>
</dbReference>
<evidence type="ECO:0000256" key="3">
    <source>
        <dbReference type="ARBA" id="ARBA00022737"/>
    </source>
</evidence>
<dbReference type="InterPro" id="IPR051159">
    <property type="entry name" value="Hexapeptide_acetyltransf"/>
</dbReference>
<dbReference type="PANTHER" id="PTHR23416">
    <property type="entry name" value="SIALIC ACID SYNTHASE-RELATED"/>
    <property type="match status" value="1"/>
</dbReference>
<evidence type="ECO:0000256" key="1">
    <source>
        <dbReference type="ARBA" id="ARBA00007274"/>
    </source>
</evidence>
<comment type="similarity">
    <text evidence="1">Belongs to the transferase hexapeptide repeat family.</text>
</comment>
<dbReference type="GO" id="GO:0008374">
    <property type="term" value="F:O-acyltransferase activity"/>
    <property type="evidence" value="ECO:0007669"/>
    <property type="project" value="TreeGrafter"/>
</dbReference>
<accession>A0A9E2KGQ5</accession>
<dbReference type="Pfam" id="PF14602">
    <property type="entry name" value="Hexapep_2"/>
    <property type="match status" value="1"/>
</dbReference>
<name>A0A9E2KGQ5_9BACE</name>
<dbReference type="InterPro" id="IPR018357">
    <property type="entry name" value="Hexapep_transf_CS"/>
</dbReference>
<dbReference type="PROSITE" id="PS00101">
    <property type="entry name" value="HEXAPEP_TRANSFERASES"/>
    <property type="match status" value="1"/>
</dbReference>
<evidence type="ECO:0000256" key="2">
    <source>
        <dbReference type="ARBA" id="ARBA00022679"/>
    </source>
</evidence>
<organism evidence="5 6">
    <name type="scientific">Candidatus Bacteroides intestinipullorum</name>
    <dbReference type="NCBI Taxonomy" id="2838471"/>
    <lineage>
        <taxon>Bacteria</taxon>
        <taxon>Pseudomonadati</taxon>
        <taxon>Bacteroidota</taxon>
        <taxon>Bacteroidia</taxon>
        <taxon>Bacteroidales</taxon>
        <taxon>Bacteroidaceae</taxon>
        <taxon>Bacteroides</taxon>
    </lineage>
</organism>
<sequence>MNETKKDIIKMMRNGEPVSMADPDYATAAAVIAETWKKCEEINCVPNSFAELHDVIVEKLGIALPKSSNIVQPFHIDMASGLEIGENVFINYNCSMMSCGGIIIEDNVQIGPNVMLVTTNHDFTKREWVLHKPITIKKGAWIGGRSLILPGVTIGENAVVAGGAVVTKDVEPNTIVGGNPAKVIKRL</sequence>
<dbReference type="EMBL" id="JAHLFO010000090">
    <property type="protein sequence ID" value="MBU3814152.1"/>
    <property type="molecule type" value="Genomic_DNA"/>
</dbReference>
<dbReference type="InterPro" id="IPR001451">
    <property type="entry name" value="Hexapep"/>
</dbReference>
<dbReference type="SUPFAM" id="SSF51161">
    <property type="entry name" value="Trimeric LpxA-like enzymes"/>
    <property type="match status" value="1"/>
</dbReference>
<proteinExistence type="inferred from homology"/>
<dbReference type="Proteomes" id="UP000824236">
    <property type="component" value="Unassembled WGS sequence"/>
</dbReference>
<evidence type="ECO:0000313" key="5">
    <source>
        <dbReference type="EMBL" id="MBU3814152.1"/>
    </source>
</evidence>
<keyword evidence="2" id="KW-0808">Transferase</keyword>
<dbReference type="Pfam" id="PF00132">
    <property type="entry name" value="Hexapep"/>
    <property type="match status" value="1"/>
</dbReference>
<keyword evidence="4" id="KW-0012">Acyltransferase</keyword>
<reference evidence="5" key="1">
    <citation type="journal article" date="2021" name="PeerJ">
        <title>Extensive microbial diversity within the chicken gut microbiome revealed by metagenomics and culture.</title>
        <authorList>
            <person name="Gilroy R."/>
            <person name="Ravi A."/>
            <person name="Getino M."/>
            <person name="Pursley I."/>
            <person name="Horton D.L."/>
            <person name="Alikhan N.F."/>
            <person name="Baker D."/>
            <person name="Gharbi K."/>
            <person name="Hall N."/>
            <person name="Watson M."/>
            <person name="Adriaenssens E.M."/>
            <person name="Foster-Nyarko E."/>
            <person name="Jarju S."/>
            <person name="Secka A."/>
            <person name="Antonio M."/>
            <person name="Oren A."/>
            <person name="Chaudhuri R.R."/>
            <person name="La Ragione R."/>
            <person name="Hildebrand F."/>
            <person name="Pallen M.J."/>
        </authorList>
    </citation>
    <scope>NUCLEOTIDE SEQUENCE</scope>
    <source>
        <strain evidence="5">B3-3758</strain>
    </source>
</reference>
<dbReference type="InterPro" id="IPR011004">
    <property type="entry name" value="Trimer_LpxA-like_sf"/>
</dbReference>
<dbReference type="PANTHER" id="PTHR23416:SF23">
    <property type="entry name" value="ACETYLTRANSFERASE C18B11.09C-RELATED"/>
    <property type="match status" value="1"/>
</dbReference>
<protein>
    <submittedName>
        <fullName evidence="5">Sugar O-acetyltransferase</fullName>
    </submittedName>
</protein>
<evidence type="ECO:0000256" key="4">
    <source>
        <dbReference type="ARBA" id="ARBA00023315"/>
    </source>
</evidence>
<evidence type="ECO:0000313" key="6">
    <source>
        <dbReference type="Proteomes" id="UP000824236"/>
    </source>
</evidence>
<dbReference type="AlphaFoldDB" id="A0A9E2KGQ5"/>
<keyword evidence="3" id="KW-0677">Repeat</keyword>